<dbReference type="SUPFAM" id="SSF74650">
    <property type="entry name" value="Galactose mutarotase-like"/>
    <property type="match status" value="1"/>
</dbReference>
<evidence type="ECO:0000256" key="11">
    <source>
        <dbReference type="PIRSR" id="PIRSR005096-3"/>
    </source>
</evidence>
<dbReference type="PANTHER" id="PTHR10091:SF0">
    <property type="entry name" value="GALACTOSE MUTAROTASE"/>
    <property type="match status" value="1"/>
</dbReference>
<feature type="binding site" evidence="11">
    <location>
        <begin position="80"/>
        <end position="81"/>
    </location>
    <ligand>
        <name>beta-D-galactose</name>
        <dbReference type="ChEBI" id="CHEBI:27667"/>
    </ligand>
</feature>
<dbReference type="PROSITE" id="PS00545">
    <property type="entry name" value="ALDOSE_1_EPIMERASE"/>
    <property type="match status" value="1"/>
</dbReference>
<evidence type="ECO:0000256" key="9">
    <source>
        <dbReference type="PIRSR" id="PIRSR005096-1"/>
    </source>
</evidence>
<dbReference type="GO" id="GO:0004034">
    <property type="term" value="F:aldose 1-epimerase activity"/>
    <property type="evidence" value="ECO:0007669"/>
    <property type="project" value="UniProtKB-EC"/>
</dbReference>
<dbReference type="STRING" id="39490.ERS852448_00597"/>
<keyword evidence="7 8" id="KW-0119">Carbohydrate metabolism</keyword>
<organism evidence="12 13">
    <name type="scientific">Eubacterium ramulus</name>
    <dbReference type="NCBI Taxonomy" id="39490"/>
    <lineage>
        <taxon>Bacteria</taxon>
        <taxon>Bacillati</taxon>
        <taxon>Bacillota</taxon>
        <taxon>Clostridia</taxon>
        <taxon>Eubacteriales</taxon>
        <taxon>Eubacteriaceae</taxon>
        <taxon>Eubacterium</taxon>
    </lineage>
</organism>
<dbReference type="GO" id="GO:0033499">
    <property type="term" value="P:galactose catabolic process via UDP-galactose, Leloir pathway"/>
    <property type="evidence" value="ECO:0007669"/>
    <property type="project" value="TreeGrafter"/>
</dbReference>
<evidence type="ECO:0000256" key="7">
    <source>
        <dbReference type="ARBA" id="ARBA00023277"/>
    </source>
</evidence>
<dbReference type="Proteomes" id="UP000095492">
    <property type="component" value="Unassembled WGS sequence"/>
</dbReference>
<evidence type="ECO:0000256" key="10">
    <source>
        <dbReference type="PIRSR" id="PIRSR005096-2"/>
    </source>
</evidence>
<accession>A0A173RUS8</accession>
<dbReference type="InterPro" id="IPR014718">
    <property type="entry name" value="GH-type_carb-bd"/>
</dbReference>
<dbReference type="GO" id="GO:0005737">
    <property type="term" value="C:cytoplasm"/>
    <property type="evidence" value="ECO:0007669"/>
    <property type="project" value="TreeGrafter"/>
</dbReference>
<proteinExistence type="inferred from homology"/>
<dbReference type="EMBL" id="CYYA01000003">
    <property type="protein sequence ID" value="CUM81329.1"/>
    <property type="molecule type" value="Genomic_DNA"/>
</dbReference>
<evidence type="ECO:0000256" key="1">
    <source>
        <dbReference type="ARBA" id="ARBA00001614"/>
    </source>
</evidence>
<feature type="active site" description="Proton acceptor" evidence="9">
    <location>
        <position position="310"/>
    </location>
</feature>
<reference evidence="12 13" key="1">
    <citation type="submission" date="2015-09" db="EMBL/GenBank/DDBJ databases">
        <authorList>
            <consortium name="Pathogen Informatics"/>
        </authorList>
    </citation>
    <scope>NUCLEOTIDE SEQUENCE [LARGE SCALE GENOMIC DNA]</scope>
    <source>
        <strain evidence="12 13">2789STDY5608891</strain>
    </source>
</reference>
<dbReference type="GO" id="GO:0006006">
    <property type="term" value="P:glucose metabolic process"/>
    <property type="evidence" value="ECO:0007669"/>
    <property type="project" value="TreeGrafter"/>
</dbReference>
<comment type="catalytic activity">
    <reaction evidence="1 8">
        <text>alpha-D-glucose = beta-D-glucose</text>
        <dbReference type="Rhea" id="RHEA:10264"/>
        <dbReference type="ChEBI" id="CHEBI:15903"/>
        <dbReference type="ChEBI" id="CHEBI:17925"/>
        <dbReference type="EC" id="5.1.3.3"/>
    </reaction>
</comment>
<comment type="pathway">
    <text evidence="2 8">Carbohydrate metabolism; hexose metabolism.</text>
</comment>
<dbReference type="PANTHER" id="PTHR10091">
    <property type="entry name" value="ALDOSE-1-EPIMERASE"/>
    <property type="match status" value="1"/>
</dbReference>
<dbReference type="InterPro" id="IPR047215">
    <property type="entry name" value="Galactose_mutarotase-like"/>
</dbReference>
<sequence length="349" mass="38322">MAITKSSFGITNDGEEAFLYRLENTSGAYVTITSFGCRIVSICVPDREGELRDVCLGYDTLAEYEKDTASFGAVVGRHANRIEKGVFILNDKTYHLAVNNGPNHLHGGIRGFHYYNWESAQSGNSVRFTRVSPDGEEGYPGTLTMSVTYSWSEDNELSISYEASSDQDTVFNTTNHSYFNLNGEASGSVLEHLLMINADSFTETDENDLTTGVITDVTGTPFDFRTPKPIGQDIFAAHPQLKYSKTYDHNFVLNGSGLKEAATLYAKESGIRLTCFTDQPGVQLYVPAQSPAEHGKNGIAYPAYGSACLETQHFPNATSHPNFPSVILKAGDTFKSKTLFHFSVTSSKR</sequence>
<name>A0A173RUS8_EUBRA</name>
<dbReference type="InterPro" id="IPR015443">
    <property type="entry name" value="Aldose_1-epimerase"/>
</dbReference>
<evidence type="ECO:0000256" key="6">
    <source>
        <dbReference type="ARBA" id="ARBA00023235"/>
    </source>
</evidence>
<protein>
    <recommendedName>
        <fullName evidence="5 8">Aldose 1-epimerase</fullName>
        <ecNumber evidence="4 8">5.1.3.3</ecNumber>
    </recommendedName>
</protein>
<comment type="similarity">
    <text evidence="3 8">Belongs to the aldose epimerase family.</text>
</comment>
<evidence type="ECO:0000313" key="12">
    <source>
        <dbReference type="EMBL" id="CUM81329.1"/>
    </source>
</evidence>
<feature type="binding site" evidence="11">
    <location>
        <begin position="176"/>
        <end position="178"/>
    </location>
    <ligand>
        <name>beta-D-galactose</name>
        <dbReference type="ChEBI" id="CHEBI:27667"/>
    </ligand>
</feature>
<dbReference type="PIRSF" id="PIRSF005096">
    <property type="entry name" value="GALM"/>
    <property type="match status" value="1"/>
</dbReference>
<evidence type="ECO:0000256" key="4">
    <source>
        <dbReference type="ARBA" id="ARBA00013185"/>
    </source>
</evidence>
<gene>
    <name evidence="12" type="primary">mro</name>
    <name evidence="12" type="ORF">ERS852448_00597</name>
</gene>
<evidence type="ECO:0000256" key="5">
    <source>
        <dbReference type="ARBA" id="ARBA00014165"/>
    </source>
</evidence>
<dbReference type="GeneID" id="97392092"/>
<keyword evidence="6 8" id="KW-0413">Isomerase</keyword>
<dbReference type="UniPathway" id="UPA00242"/>
<dbReference type="GO" id="GO:0030246">
    <property type="term" value="F:carbohydrate binding"/>
    <property type="evidence" value="ECO:0007669"/>
    <property type="project" value="InterPro"/>
</dbReference>
<dbReference type="RefSeq" id="WP_055289307.1">
    <property type="nucleotide sequence ID" value="NZ_CP173382.1"/>
</dbReference>
<dbReference type="InterPro" id="IPR008183">
    <property type="entry name" value="Aldose_1/G6P_1-epimerase"/>
</dbReference>
<evidence type="ECO:0000313" key="13">
    <source>
        <dbReference type="Proteomes" id="UP000095492"/>
    </source>
</evidence>
<dbReference type="Pfam" id="PF01263">
    <property type="entry name" value="Aldose_epim"/>
    <property type="match status" value="1"/>
</dbReference>
<dbReference type="OrthoDB" id="9779408at2"/>
<evidence type="ECO:0000256" key="2">
    <source>
        <dbReference type="ARBA" id="ARBA00005028"/>
    </source>
</evidence>
<dbReference type="EC" id="5.1.3.3" evidence="4 8"/>
<dbReference type="Gene3D" id="2.70.98.10">
    <property type="match status" value="1"/>
</dbReference>
<feature type="active site" description="Proton donor" evidence="9">
    <location>
        <position position="176"/>
    </location>
</feature>
<dbReference type="AlphaFoldDB" id="A0A173RUS8"/>
<feature type="binding site" evidence="10">
    <location>
        <position position="248"/>
    </location>
    <ligand>
        <name>beta-D-galactose</name>
        <dbReference type="ChEBI" id="CHEBI:27667"/>
    </ligand>
</feature>
<evidence type="ECO:0000256" key="3">
    <source>
        <dbReference type="ARBA" id="ARBA00006206"/>
    </source>
</evidence>
<dbReference type="NCBIfam" id="NF008277">
    <property type="entry name" value="PRK11055.1"/>
    <property type="match status" value="1"/>
</dbReference>
<evidence type="ECO:0000256" key="8">
    <source>
        <dbReference type="PIRNR" id="PIRNR005096"/>
    </source>
</evidence>
<dbReference type="InterPro" id="IPR011013">
    <property type="entry name" value="Gal_mutarotase_sf_dom"/>
</dbReference>
<dbReference type="InterPro" id="IPR018052">
    <property type="entry name" value="Ald1_epimerase_CS"/>
</dbReference>
<dbReference type="CDD" id="cd09019">
    <property type="entry name" value="galactose_mutarotase_like"/>
    <property type="match status" value="1"/>
</dbReference>